<accession>A0A4R5XFJ4</accession>
<dbReference type="InterPro" id="IPR016024">
    <property type="entry name" value="ARM-type_fold"/>
</dbReference>
<dbReference type="InterPro" id="IPR011989">
    <property type="entry name" value="ARM-like"/>
</dbReference>
<dbReference type="Gene3D" id="1.25.10.10">
    <property type="entry name" value="Leucine-rich Repeat Variant"/>
    <property type="match status" value="1"/>
</dbReference>
<dbReference type="InterPro" id="IPR056802">
    <property type="entry name" value="ATR-like_M-HEAT"/>
</dbReference>
<dbReference type="GO" id="GO:0000723">
    <property type="term" value="P:telomere maintenance"/>
    <property type="evidence" value="ECO:0007669"/>
    <property type="project" value="TreeGrafter"/>
</dbReference>
<dbReference type="PROSITE" id="PS51189">
    <property type="entry name" value="FAT"/>
    <property type="match status" value="1"/>
</dbReference>
<dbReference type="GO" id="GO:0005524">
    <property type="term" value="F:ATP binding"/>
    <property type="evidence" value="ECO:0007669"/>
    <property type="project" value="UniProtKB-KW"/>
</dbReference>
<dbReference type="Gene3D" id="1.25.40.10">
    <property type="entry name" value="Tetratricopeptide repeat domain"/>
    <property type="match status" value="1"/>
</dbReference>
<dbReference type="InterPro" id="IPR003151">
    <property type="entry name" value="PIK-rel_kinase_FAT"/>
</dbReference>
<dbReference type="InterPro" id="IPR050517">
    <property type="entry name" value="DDR_Repair_Kinase"/>
</dbReference>
<dbReference type="PANTHER" id="PTHR11139">
    <property type="entry name" value="ATAXIA TELANGIECTASIA MUTATED ATM -RELATED"/>
    <property type="match status" value="1"/>
</dbReference>
<dbReference type="VEuPathDB" id="FungiDB:BD410DRAFT_710460"/>
<evidence type="ECO:0000256" key="11">
    <source>
        <dbReference type="ARBA" id="ARBA00023242"/>
    </source>
</evidence>
<evidence type="ECO:0000256" key="10">
    <source>
        <dbReference type="ARBA" id="ARBA00023204"/>
    </source>
</evidence>
<keyword evidence="4" id="KW-0723">Serine/threonine-protein kinase</keyword>
<dbReference type="InterPro" id="IPR012993">
    <property type="entry name" value="UME"/>
</dbReference>
<evidence type="ECO:0000256" key="7">
    <source>
        <dbReference type="ARBA" id="ARBA00022763"/>
    </source>
</evidence>
<dbReference type="OrthoDB" id="381190at2759"/>
<dbReference type="InterPro" id="IPR057564">
    <property type="entry name" value="HEAT_ATR"/>
</dbReference>
<organism evidence="17 18">
    <name type="scientific">Rickenella mellea</name>
    <dbReference type="NCBI Taxonomy" id="50990"/>
    <lineage>
        <taxon>Eukaryota</taxon>
        <taxon>Fungi</taxon>
        <taxon>Dikarya</taxon>
        <taxon>Basidiomycota</taxon>
        <taxon>Agaricomycotina</taxon>
        <taxon>Agaricomycetes</taxon>
        <taxon>Hymenochaetales</taxon>
        <taxon>Rickenellaceae</taxon>
        <taxon>Rickenella</taxon>
    </lineage>
</organism>
<evidence type="ECO:0000313" key="17">
    <source>
        <dbReference type="EMBL" id="TDL29365.1"/>
    </source>
</evidence>
<evidence type="ECO:0000259" key="15">
    <source>
        <dbReference type="PROSITE" id="PS51189"/>
    </source>
</evidence>
<comment type="catalytic activity">
    <reaction evidence="12">
        <text>L-threonyl-[protein] + ATP = O-phospho-L-threonyl-[protein] + ADP + H(+)</text>
        <dbReference type="Rhea" id="RHEA:46608"/>
        <dbReference type="Rhea" id="RHEA-COMP:11060"/>
        <dbReference type="Rhea" id="RHEA-COMP:11605"/>
        <dbReference type="ChEBI" id="CHEBI:15378"/>
        <dbReference type="ChEBI" id="CHEBI:30013"/>
        <dbReference type="ChEBI" id="CHEBI:30616"/>
        <dbReference type="ChEBI" id="CHEBI:61977"/>
        <dbReference type="ChEBI" id="CHEBI:456216"/>
        <dbReference type="EC" id="2.7.11.1"/>
    </reaction>
</comment>
<feature type="domain" description="FATC" evidence="16">
    <location>
        <begin position="1953"/>
        <end position="1985"/>
    </location>
</feature>
<dbReference type="SUPFAM" id="SSF56112">
    <property type="entry name" value="Protein kinase-like (PK-like)"/>
    <property type="match status" value="1"/>
</dbReference>
<dbReference type="Gene3D" id="3.30.1010.10">
    <property type="entry name" value="Phosphatidylinositol 3-kinase Catalytic Subunit, Chain A, domain 4"/>
    <property type="match status" value="1"/>
</dbReference>
<dbReference type="EMBL" id="ML170156">
    <property type="protein sequence ID" value="TDL29365.1"/>
    <property type="molecule type" value="Genomic_DNA"/>
</dbReference>
<dbReference type="Pfam" id="PF23593">
    <property type="entry name" value="HEAT_ATR"/>
    <property type="match status" value="1"/>
</dbReference>
<keyword evidence="18" id="KW-1185">Reference proteome</keyword>
<dbReference type="Pfam" id="PF00454">
    <property type="entry name" value="PI3_PI4_kinase"/>
    <property type="match status" value="1"/>
</dbReference>
<evidence type="ECO:0000256" key="12">
    <source>
        <dbReference type="ARBA" id="ARBA00047899"/>
    </source>
</evidence>
<comment type="similarity">
    <text evidence="2">Belongs to the PI3/PI4-kinase family. ATM subfamily.</text>
</comment>
<keyword evidence="8" id="KW-0418">Kinase</keyword>
<reference evidence="17 18" key="1">
    <citation type="submission" date="2018-06" db="EMBL/GenBank/DDBJ databases">
        <title>A transcriptomic atlas of mushroom development highlights an independent origin of complex multicellularity.</title>
        <authorList>
            <consortium name="DOE Joint Genome Institute"/>
            <person name="Krizsan K."/>
            <person name="Almasi E."/>
            <person name="Merenyi Z."/>
            <person name="Sahu N."/>
            <person name="Viragh M."/>
            <person name="Koszo T."/>
            <person name="Mondo S."/>
            <person name="Kiss B."/>
            <person name="Balint B."/>
            <person name="Kues U."/>
            <person name="Barry K."/>
            <person name="Hegedus J.C."/>
            <person name="Henrissat B."/>
            <person name="Johnson J."/>
            <person name="Lipzen A."/>
            <person name="Ohm R."/>
            <person name="Nagy I."/>
            <person name="Pangilinan J."/>
            <person name="Yan J."/>
            <person name="Xiong Y."/>
            <person name="Grigoriev I.V."/>
            <person name="Hibbett D.S."/>
            <person name="Nagy L.G."/>
        </authorList>
    </citation>
    <scope>NUCLEOTIDE SEQUENCE [LARGE SCALE GENOMIC DNA]</scope>
    <source>
        <strain evidence="17 18">SZMC22713</strain>
    </source>
</reference>
<dbReference type="Pfam" id="PF25030">
    <property type="entry name" value="M-HEAT_ATR"/>
    <property type="match status" value="1"/>
</dbReference>
<dbReference type="CDD" id="cd00892">
    <property type="entry name" value="PIKKc_ATR"/>
    <property type="match status" value="1"/>
</dbReference>
<name>A0A4R5XFJ4_9AGAM</name>
<evidence type="ECO:0000259" key="16">
    <source>
        <dbReference type="PROSITE" id="PS51190"/>
    </source>
</evidence>
<dbReference type="SMART" id="SM01343">
    <property type="entry name" value="FATC"/>
    <property type="match status" value="1"/>
</dbReference>
<dbReference type="PROSITE" id="PS51190">
    <property type="entry name" value="FATC"/>
    <property type="match status" value="1"/>
</dbReference>
<feature type="domain" description="FAT" evidence="15">
    <location>
        <begin position="964"/>
        <end position="1517"/>
    </location>
</feature>
<evidence type="ECO:0000256" key="8">
    <source>
        <dbReference type="ARBA" id="ARBA00022777"/>
    </source>
</evidence>
<dbReference type="EC" id="2.7.11.1" evidence="3"/>
<keyword evidence="6" id="KW-0547">Nucleotide-binding</keyword>
<dbReference type="InterPro" id="IPR014009">
    <property type="entry name" value="PIK_FAT"/>
</dbReference>
<comment type="catalytic activity">
    <reaction evidence="13">
        <text>L-seryl-[protein] + ATP = O-phospho-L-seryl-[protein] + ADP + H(+)</text>
        <dbReference type="Rhea" id="RHEA:17989"/>
        <dbReference type="Rhea" id="RHEA-COMP:9863"/>
        <dbReference type="Rhea" id="RHEA-COMP:11604"/>
        <dbReference type="ChEBI" id="CHEBI:15378"/>
        <dbReference type="ChEBI" id="CHEBI:29999"/>
        <dbReference type="ChEBI" id="CHEBI:30616"/>
        <dbReference type="ChEBI" id="CHEBI:83421"/>
        <dbReference type="ChEBI" id="CHEBI:456216"/>
        <dbReference type="EC" id="2.7.11.1"/>
    </reaction>
</comment>
<proteinExistence type="inferred from homology"/>
<evidence type="ECO:0000256" key="2">
    <source>
        <dbReference type="ARBA" id="ARBA00010769"/>
    </source>
</evidence>
<evidence type="ECO:0000256" key="13">
    <source>
        <dbReference type="ARBA" id="ARBA00048679"/>
    </source>
</evidence>
<evidence type="ECO:0000256" key="5">
    <source>
        <dbReference type="ARBA" id="ARBA00022679"/>
    </source>
</evidence>
<dbReference type="SMART" id="SM00802">
    <property type="entry name" value="UME"/>
    <property type="match status" value="1"/>
</dbReference>
<dbReference type="STRING" id="50990.A0A4R5XFJ4"/>
<evidence type="ECO:0000256" key="6">
    <source>
        <dbReference type="ARBA" id="ARBA00022741"/>
    </source>
</evidence>
<protein>
    <recommendedName>
        <fullName evidence="3">non-specific serine/threonine protein kinase</fullName>
        <ecNumber evidence="3">2.7.11.1</ecNumber>
    </recommendedName>
</protein>
<dbReference type="GO" id="GO:0004674">
    <property type="term" value="F:protein serine/threonine kinase activity"/>
    <property type="evidence" value="ECO:0007669"/>
    <property type="project" value="UniProtKB-KW"/>
</dbReference>
<sequence length="1985" mass="223849">MDVGQHKPGEAKWRVELRRTVQVSIFPNEPSWLPDDMDLSDVQWIPLLLEVINRRFTIANTELTSDSRLQILKTLVTLPCAIAHPDHVNCTEAGGRPGVSLIPTYLTVLSTLLNGPESEINCLVWRYSSNALTQALRHHTLGFGEKNLEAVREIISKALQSTDRSTRLASGRSFVELFRLYETLGRGATKRVQPLLDMLYVLLRNPDDAVIETTLITAGLIGRLPDTEIIGCIILCLISQFERSSIILRGIVYTQLLAMVKHHKKSPYSLLAPYIPQIAPFIVAKLCRHPNLLLETCRFLSLPPGDFLQITLTHTLPKLFGDSKLDVLEKISNELGKKVSAMFLNASADILAHIYMLTTSSETDRAMKFILFVLTEAAKNAEIRLANVVKSCIVPLLVHLVLAMGDKDDLRAKRAIDAIRKVEHSLASDEHSGVSSHPHLGNFLKTYLLGIIAYMNEKLQDMRGKTNPESKQQVLRGLQALIGQIGPSICNVAPQIMATLQTAISIAYLSDVAIECWRTFLTTLDVRDLGPHVGPTSAAFVDAWPQLSPRGREVSKATMEYIVLETASELGPHLDEIVDLSNITELASCTSRMQIMRHDVSTTQKLTTILERTHSDNVTVVSQSLQELKAFTRGQPENFIRDLASGDVFDPLVGQLMKTLLSVACRDGEGTEYLRLLAFECIGALGAVDPDRFDIPYHDKRMVVRSNFTDEEESIEFALHLIKDNLVHTFRSTSDTKFQSHLAYAIQELLKFCKFTPDLVLEGSPNPIPLKVRNRWNALPKHVLETVTPLLGSKFTVTLKQGSEVIYSIYLTQSTYREWIQVWTGDLIAKVTVPQAKTIFNVFRSAVRNKDVGVAHDILPHLILSILISGLAEDADLIRMEIIAVLRDQVNATSMSSSDKRLLSAQAIFTLMDHLNKWVRLIRQEIMSRRADNKRPSRHHSDSSDAEEKLARVDSVLGSIDQDLVAKAAFECKAYARSLMNFEKRTVALKANDTSNGNLQVYYDRLHEIYAHLDEPDGMEGVSTYITSPSLEHHIRQHESTGRWTAAQSCWEVRLQQAPDKLEYHLGLLRCLRNLGHYDTLRTHIRGVLTRNPKWKDALTGFHVEAAWMVNDWEAVQKVVTDCRTETDEIAVGRVLLAMRSSDEKAIVDACSIARAQLGAPITAAGERGYRRAYNAMLNLHAVHDLEVIHSSASRLREGLRNKDVMPTLTKVLASRLESTLPTFRTREPILSLHRSAFSLSSTDLPPFKRAIGQAWLVSSKIARKAGHWQTAYNAVLQAQEGETPHAFFQSAKLVKAAGEPLRALRELNNALMGEDSRRKSMAAQGIINLAETVPEDAETKRARLLRARWMRESERYDSGVVIKELSRLAKSLSGYESAQFHAGHFQDECYKLLSHNDKKSRGHRMNLQTVKYYAAANRIGSKYVYQTIPRMLTLWLDMGEDDALRQSDDFKAINTEIEASIKYTPIYKWLTAFPQIVSRVDHPNDDVYAVLSRLITTVLNEYPHQGLWLFISVIKSTKKRRLEQGRKILDQLKNNPQNARTAVPVLVSQSIMMSSELLDLCNYQVKDDTKTLSMARAFPRLLKLAPSPLIIPLQESLVANLPSTSSGESDHQPFPPDCPTIANFHDDIAVMRTLAKPRRISIRGSNGLLYMFLGKPKDDLRKDARLMDFNSIINKLLKTNSESRRRQLRIRTYSVVTLNEECGFIEWVPHTIPIRPILIKYYAARGIEPFPKEVGVTFGRIKEVSDKDAAKLFKDKVLTIIPPVFHEWFIETFPEPSAWLSSRLSYGRTAAVMSMVGFILGLGDRHFENILLDINSGEVIHVDFNCLFEKGKTLETPERVPFRLTNNVVDGLGVTGVEGVFRIASEITMQLLRDNKDVLMSVLDAFIHDPLVEWEDIWRKTERRSRPDRNASNDVKGSVDLRKLAKNALDPIERKLRGLYFKDSNKYEKREKETSTTNLVQMLIEEATDLKNLAKMYPGWAPHH</sequence>
<evidence type="ECO:0000256" key="3">
    <source>
        <dbReference type="ARBA" id="ARBA00012513"/>
    </source>
</evidence>
<dbReference type="InterPro" id="IPR011990">
    <property type="entry name" value="TPR-like_helical_dom_sf"/>
</dbReference>
<gene>
    <name evidence="17" type="ORF">BD410DRAFT_710460</name>
</gene>
<evidence type="ECO:0000256" key="4">
    <source>
        <dbReference type="ARBA" id="ARBA00022527"/>
    </source>
</evidence>
<dbReference type="PROSITE" id="PS00916">
    <property type="entry name" value="PI3_4_KINASE_2"/>
    <property type="match status" value="1"/>
</dbReference>
<dbReference type="Proteomes" id="UP000294933">
    <property type="component" value="Unassembled WGS sequence"/>
</dbReference>
<dbReference type="GO" id="GO:0000077">
    <property type="term" value="P:DNA damage checkpoint signaling"/>
    <property type="evidence" value="ECO:0007669"/>
    <property type="project" value="TreeGrafter"/>
</dbReference>
<evidence type="ECO:0000313" key="18">
    <source>
        <dbReference type="Proteomes" id="UP000294933"/>
    </source>
</evidence>
<dbReference type="Gene3D" id="1.10.1070.11">
    <property type="entry name" value="Phosphatidylinositol 3-/4-kinase, catalytic domain"/>
    <property type="match status" value="1"/>
</dbReference>
<evidence type="ECO:0000256" key="9">
    <source>
        <dbReference type="ARBA" id="ARBA00022840"/>
    </source>
</evidence>
<evidence type="ECO:0000256" key="1">
    <source>
        <dbReference type="ARBA" id="ARBA00004123"/>
    </source>
</evidence>
<dbReference type="SUPFAM" id="SSF48371">
    <property type="entry name" value="ARM repeat"/>
    <property type="match status" value="1"/>
</dbReference>
<feature type="domain" description="PI3K/PI4K catalytic" evidence="14">
    <location>
        <begin position="1625"/>
        <end position="1938"/>
    </location>
</feature>
<keyword evidence="7" id="KW-0227">DNA damage</keyword>
<dbReference type="GO" id="GO:0006281">
    <property type="term" value="P:DNA repair"/>
    <property type="evidence" value="ECO:0007669"/>
    <property type="project" value="UniProtKB-KW"/>
</dbReference>
<comment type="subcellular location">
    <subcellularLocation>
        <location evidence="1">Nucleus</location>
    </subcellularLocation>
</comment>
<dbReference type="InterPro" id="IPR018936">
    <property type="entry name" value="PI3/4_kinase_CS"/>
</dbReference>
<dbReference type="InterPro" id="IPR011009">
    <property type="entry name" value="Kinase-like_dom_sf"/>
</dbReference>
<dbReference type="PANTHER" id="PTHR11139:SF125">
    <property type="entry name" value="SERINE_THREONINE-PROTEIN KINASE MEC1"/>
    <property type="match status" value="1"/>
</dbReference>
<dbReference type="GO" id="GO:0005634">
    <property type="term" value="C:nucleus"/>
    <property type="evidence" value="ECO:0007669"/>
    <property type="project" value="UniProtKB-SubCell"/>
</dbReference>
<dbReference type="InterPro" id="IPR000403">
    <property type="entry name" value="PI3/4_kinase_cat_dom"/>
</dbReference>
<dbReference type="PROSITE" id="PS50290">
    <property type="entry name" value="PI3_4_KINASE_3"/>
    <property type="match status" value="1"/>
</dbReference>
<keyword evidence="5" id="KW-0808">Transferase</keyword>
<keyword evidence="11" id="KW-0539">Nucleus</keyword>
<dbReference type="SMART" id="SM00146">
    <property type="entry name" value="PI3Kc"/>
    <property type="match status" value="1"/>
</dbReference>
<dbReference type="InterPro" id="IPR036940">
    <property type="entry name" value="PI3/4_kinase_cat_sf"/>
</dbReference>
<keyword evidence="9" id="KW-0067">ATP-binding</keyword>
<dbReference type="InterPro" id="IPR003152">
    <property type="entry name" value="FATC_dom"/>
</dbReference>
<keyword evidence="10" id="KW-0234">DNA repair</keyword>
<dbReference type="Pfam" id="PF02259">
    <property type="entry name" value="FAT"/>
    <property type="match status" value="1"/>
</dbReference>
<dbReference type="Pfam" id="PF08064">
    <property type="entry name" value="UME"/>
    <property type="match status" value="1"/>
</dbReference>
<dbReference type="GO" id="GO:0005694">
    <property type="term" value="C:chromosome"/>
    <property type="evidence" value="ECO:0007669"/>
    <property type="project" value="TreeGrafter"/>
</dbReference>
<dbReference type="Pfam" id="PF02260">
    <property type="entry name" value="FATC"/>
    <property type="match status" value="1"/>
</dbReference>
<evidence type="ECO:0000259" key="14">
    <source>
        <dbReference type="PROSITE" id="PS50290"/>
    </source>
</evidence>